<proteinExistence type="predicted"/>
<gene>
    <name evidence="1" type="ORF">TNCT_373081</name>
</gene>
<evidence type="ECO:0000313" key="2">
    <source>
        <dbReference type="Proteomes" id="UP000887116"/>
    </source>
</evidence>
<organism evidence="1 2">
    <name type="scientific">Trichonephila clavata</name>
    <name type="common">Joro spider</name>
    <name type="synonym">Nephila clavata</name>
    <dbReference type="NCBI Taxonomy" id="2740835"/>
    <lineage>
        <taxon>Eukaryota</taxon>
        <taxon>Metazoa</taxon>
        <taxon>Ecdysozoa</taxon>
        <taxon>Arthropoda</taxon>
        <taxon>Chelicerata</taxon>
        <taxon>Arachnida</taxon>
        <taxon>Araneae</taxon>
        <taxon>Araneomorphae</taxon>
        <taxon>Entelegynae</taxon>
        <taxon>Araneoidea</taxon>
        <taxon>Nephilidae</taxon>
        <taxon>Trichonephila</taxon>
    </lineage>
</organism>
<dbReference type="EMBL" id="BMAO01019763">
    <property type="protein sequence ID" value="GFR32650.1"/>
    <property type="molecule type" value="Genomic_DNA"/>
</dbReference>
<evidence type="ECO:0000313" key="1">
    <source>
        <dbReference type="EMBL" id="GFR32650.1"/>
    </source>
</evidence>
<comment type="caution">
    <text evidence="1">The sequence shown here is derived from an EMBL/GenBank/DDBJ whole genome shotgun (WGS) entry which is preliminary data.</text>
</comment>
<dbReference type="Proteomes" id="UP000887116">
    <property type="component" value="Unassembled WGS sequence"/>
</dbReference>
<dbReference type="AlphaFoldDB" id="A0A8X6M485"/>
<sequence>MIGCPQKSRLKTSGPLRKTNNSSLLLLCDKAGQQGFGLMGRINKSYNGFFFILAKFWKCQKVFDNCTETFAFLGSPDVSLVYRNSFVDLARVLEVDTNKSKVKSRSRNRME</sequence>
<name>A0A8X6M485_TRICU</name>
<protein>
    <submittedName>
        <fullName evidence="1">Uncharacterized protein</fullName>
    </submittedName>
</protein>
<keyword evidence="2" id="KW-1185">Reference proteome</keyword>
<accession>A0A8X6M485</accession>
<reference evidence="1" key="1">
    <citation type="submission" date="2020-07" db="EMBL/GenBank/DDBJ databases">
        <title>Multicomponent nature underlies the extraordinary mechanical properties of spider dragline silk.</title>
        <authorList>
            <person name="Kono N."/>
            <person name="Nakamura H."/>
            <person name="Mori M."/>
            <person name="Yoshida Y."/>
            <person name="Ohtoshi R."/>
            <person name="Malay A.D."/>
            <person name="Moran D.A.P."/>
            <person name="Tomita M."/>
            <person name="Numata K."/>
            <person name="Arakawa K."/>
        </authorList>
    </citation>
    <scope>NUCLEOTIDE SEQUENCE</scope>
</reference>